<gene>
    <name evidence="1" type="ORF">LMG29660_01136</name>
</gene>
<sequence>MTVWPGFSLKRYAAPHRRHEGGVRGGVKAGMVASDVRPVDT</sequence>
<protein>
    <submittedName>
        <fullName evidence="1">Uncharacterized protein</fullName>
    </submittedName>
</protein>
<accession>A0A6J5D9L1</accession>
<organism evidence="1 2">
    <name type="scientific">Burkholderia puraquae</name>
    <dbReference type="NCBI Taxonomy" id="1904757"/>
    <lineage>
        <taxon>Bacteria</taxon>
        <taxon>Pseudomonadati</taxon>
        <taxon>Pseudomonadota</taxon>
        <taxon>Betaproteobacteria</taxon>
        <taxon>Burkholderiales</taxon>
        <taxon>Burkholderiaceae</taxon>
        <taxon>Burkholderia</taxon>
        <taxon>Burkholderia cepacia complex</taxon>
    </lineage>
</organism>
<dbReference type="AlphaFoldDB" id="A0A6J5D9L1"/>
<dbReference type="RefSeq" id="WP_279628096.1">
    <property type="nucleotide sequence ID" value="NZ_CADIKG010000002.1"/>
</dbReference>
<proteinExistence type="predicted"/>
<dbReference type="Proteomes" id="UP000494135">
    <property type="component" value="Unassembled WGS sequence"/>
</dbReference>
<evidence type="ECO:0000313" key="1">
    <source>
        <dbReference type="EMBL" id="CAB3750074.1"/>
    </source>
</evidence>
<name>A0A6J5D9L1_9BURK</name>
<reference evidence="1 2" key="1">
    <citation type="submission" date="2020-04" db="EMBL/GenBank/DDBJ databases">
        <authorList>
            <person name="De Canck E."/>
        </authorList>
    </citation>
    <scope>NUCLEOTIDE SEQUENCE [LARGE SCALE GENOMIC DNA]</scope>
    <source>
        <strain evidence="1 2">LMG 29660</strain>
    </source>
</reference>
<evidence type="ECO:0000313" key="2">
    <source>
        <dbReference type="Proteomes" id="UP000494135"/>
    </source>
</evidence>
<dbReference type="EMBL" id="CADIKG010000002">
    <property type="protein sequence ID" value="CAB3750074.1"/>
    <property type="molecule type" value="Genomic_DNA"/>
</dbReference>